<organism evidence="1 2">
    <name type="scientific">Dipteronia sinensis</name>
    <dbReference type="NCBI Taxonomy" id="43782"/>
    <lineage>
        <taxon>Eukaryota</taxon>
        <taxon>Viridiplantae</taxon>
        <taxon>Streptophyta</taxon>
        <taxon>Embryophyta</taxon>
        <taxon>Tracheophyta</taxon>
        <taxon>Spermatophyta</taxon>
        <taxon>Magnoliopsida</taxon>
        <taxon>eudicotyledons</taxon>
        <taxon>Gunneridae</taxon>
        <taxon>Pentapetalae</taxon>
        <taxon>rosids</taxon>
        <taxon>malvids</taxon>
        <taxon>Sapindales</taxon>
        <taxon>Sapindaceae</taxon>
        <taxon>Hippocastanoideae</taxon>
        <taxon>Acereae</taxon>
        <taxon>Dipteronia</taxon>
    </lineage>
</organism>
<gene>
    <name evidence="1" type="ORF">Dsin_015653</name>
</gene>
<protein>
    <recommendedName>
        <fullName evidence="3">Reverse transcriptase domain-containing protein</fullName>
    </recommendedName>
</protein>
<evidence type="ECO:0000313" key="2">
    <source>
        <dbReference type="Proteomes" id="UP001281410"/>
    </source>
</evidence>
<evidence type="ECO:0000313" key="1">
    <source>
        <dbReference type="EMBL" id="KAK3210947.1"/>
    </source>
</evidence>
<dbReference type="EMBL" id="JANJYJ010000005">
    <property type="protein sequence ID" value="KAK3210947.1"/>
    <property type="molecule type" value="Genomic_DNA"/>
</dbReference>
<dbReference type="AlphaFoldDB" id="A0AAE0ACV7"/>
<name>A0AAE0ACV7_9ROSI</name>
<comment type="caution">
    <text evidence="1">The sequence shown here is derived from an EMBL/GenBank/DDBJ whole genome shotgun (WGS) entry which is preliminary data.</text>
</comment>
<accession>A0AAE0ACV7</accession>
<keyword evidence="2" id="KW-1185">Reference proteome</keyword>
<evidence type="ECO:0008006" key="3">
    <source>
        <dbReference type="Google" id="ProtNLM"/>
    </source>
</evidence>
<reference evidence="1" key="1">
    <citation type="journal article" date="2023" name="Plant J.">
        <title>Genome sequences and population genomics provide insights into the demographic history, inbreeding, and mutation load of two 'living fossil' tree species of Dipteronia.</title>
        <authorList>
            <person name="Feng Y."/>
            <person name="Comes H.P."/>
            <person name="Chen J."/>
            <person name="Zhu S."/>
            <person name="Lu R."/>
            <person name="Zhang X."/>
            <person name="Li P."/>
            <person name="Qiu J."/>
            <person name="Olsen K.M."/>
            <person name="Qiu Y."/>
        </authorList>
    </citation>
    <scope>NUCLEOTIDE SEQUENCE</scope>
    <source>
        <strain evidence="1">NBL</strain>
    </source>
</reference>
<sequence>MSRLSLDNDIIGFECLHALGVSKWNEGSFALKLDMSKAYDLVEWGFLANMIRKIGFSNNWVAKVIRCVSSVSFSFVINGKVCGKIKPSRVDIIKTNSGGWDVPKVHECFLKDDVDFILSIPSSISAQKDALLWHFDKNDDYSVKSGYRFPETNSHALWGCPKLKKVRSSCDFMKEICCSESMHFQDILLLCVGRTPSSDIGIVIHDILSCVEGGLIRVFQFVPTKANMVDHNLAETALSIKSDLLWVEYVPPFVEALVLEDFSL</sequence>
<proteinExistence type="predicted"/>
<dbReference type="Proteomes" id="UP001281410">
    <property type="component" value="Unassembled WGS sequence"/>
</dbReference>